<dbReference type="InterPro" id="IPR050237">
    <property type="entry name" value="ATP-dep_AMP-bd_enzyme"/>
</dbReference>
<evidence type="ECO:0000259" key="2">
    <source>
        <dbReference type="Pfam" id="PF13193"/>
    </source>
</evidence>
<dbReference type="EMBL" id="LMAR01000053">
    <property type="protein sequence ID" value="KQK29043.1"/>
    <property type="molecule type" value="Genomic_DNA"/>
</dbReference>
<proteinExistence type="predicted"/>
<dbReference type="Pfam" id="PF00501">
    <property type="entry name" value="AMP-binding"/>
    <property type="match status" value="1"/>
</dbReference>
<evidence type="ECO:0000259" key="1">
    <source>
        <dbReference type="Pfam" id="PF00501"/>
    </source>
</evidence>
<organism evidence="3 5">
    <name type="scientific">Bosea thiooxidans</name>
    <dbReference type="NCBI Taxonomy" id="53254"/>
    <lineage>
        <taxon>Bacteria</taxon>
        <taxon>Pseudomonadati</taxon>
        <taxon>Pseudomonadota</taxon>
        <taxon>Alphaproteobacteria</taxon>
        <taxon>Hyphomicrobiales</taxon>
        <taxon>Boseaceae</taxon>
        <taxon>Bosea</taxon>
    </lineage>
</organism>
<dbReference type="InterPro" id="IPR000873">
    <property type="entry name" value="AMP-dep_synth/lig_dom"/>
</dbReference>
<reference evidence="4 6" key="2">
    <citation type="submission" date="2017-02" db="EMBL/GenBank/DDBJ databases">
        <authorList>
            <person name="Peterson S.W."/>
        </authorList>
    </citation>
    <scope>NUCLEOTIDE SEQUENCE [LARGE SCALE GENOMIC DNA]</scope>
    <source>
        <strain evidence="4 6">DSM 9653</strain>
    </source>
</reference>
<dbReference type="STRING" id="53254.SAMN05660750_02202"/>
<evidence type="ECO:0000313" key="5">
    <source>
        <dbReference type="Proteomes" id="UP000051562"/>
    </source>
</evidence>
<dbReference type="InterPro" id="IPR045851">
    <property type="entry name" value="AMP-bd_C_sf"/>
</dbReference>
<protein>
    <submittedName>
        <fullName evidence="3">AMP-dependent synthetase</fullName>
    </submittedName>
    <submittedName>
        <fullName evidence="4">Amino acid adenylation domain-containing protein</fullName>
    </submittedName>
</protein>
<reference evidence="3 5" key="1">
    <citation type="submission" date="2015-10" db="EMBL/GenBank/DDBJ databases">
        <title>Draft genome of Bosea thiooxidans.</title>
        <authorList>
            <person name="Wang X."/>
        </authorList>
    </citation>
    <scope>NUCLEOTIDE SEQUENCE [LARGE SCALE GENOMIC DNA]</scope>
    <source>
        <strain evidence="3 5">CGMCC 9174</strain>
    </source>
</reference>
<dbReference type="OrthoDB" id="9803968at2"/>
<evidence type="ECO:0000313" key="4">
    <source>
        <dbReference type="EMBL" id="SKB76703.1"/>
    </source>
</evidence>
<name>A0A0Q3KH41_9HYPH</name>
<dbReference type="Proteomes" id="UP000190130">
    <property type="component" value="Unassembled WGS sequence"/>
</dbReference>
<keyword evidence="5" id="KW-1185">Reference proteome</keyword>
<dbReference type="RefSeq" id="WP_055729624.1">
    <property type="nucleotide sequence ID" value="NZ_FUYX01000005.1"/>
</dbReference>
<dbReference type="InterPro" id="IPR042099">
    <property type="entry name" value="ANL_N_sf"/>
</dbReference>
<accession>A0A0Q3KH41</accession>
<dbReference type="GO" id="GO:0016877">
    <property type="term" value="F:ligase activity, forming carbon-sulfur bonds"/>
    <property type="evidence" value="ECO:0007669"/>
    <property type="project" value="UniProtKB-ARBA"/>
</dbReference>
<gene>
    <name evidence="3" type="ORF">ARD30_19650</name>
    <name evidence="4" type="ORF">SAMN05660750_02202</name>
</gene>
<dbReference type="Pfam" id="PF13193">
    <property type="entry name" value="AMP-binding_C"/>
    <property type="match status" value="1"/>
</dbReference>
<dbReference type="PROSITE" id="PS00455">
    <property type="entry name" value="AMP_BINDING"/>
    <property type="match status" value="1"/>
</dbReference>
<dbReference type="InterPro" id="IPR025110">
    <property type="entry name" value="AMP-bd_C"/>
</dbReference>
<dbReference type="PANTHER" id="PTHR43767">
    <property type="entry name" value="LONG-CHAIN-FATTY-ACID--COA LIGASE"/>
    <property type="match status" value="1"/>
</dbReference>
<dbReference type="AlphaFoldDB" id="A0A0Q3KH41"/>
<sequence>MRVESFVTDSARRHGAKTALVTERKRLTYAELDDLSSRLAAALAANGVKRGDRVLVFMDNCWEAAVSIFAALKAGAIFSPINASTKADKLAYIIDDCEAAAILTQARLMPVVTQAGTMVTVPMPFVAATQAEPGRTPEGAVAFEDCLEAAPAPVRHGGIDMDLAMLIYTSGSTGRPKGVMMTHRNIDAAAESITTYLRNQPDDIILNVLPLAFDYGLYQLLMAMRLGATLVLERSFAFPQAIFERIRAEKVTGFPLVPTMAALILQMRDLEPGFLPSLRYISNTAAALPPVHIARLRELLPGVRLYSMYGLTECKRCTYLPPEELDRRPGSVGIAIPNTEAFVVDDDGRRVPPGVAGELVIRGPHVMQGYWRNDAATQQMLRPGAAPWEKQLHTGDLFRTDEDGFLYFVGRKDDIIKTRGEKVAPKEVETVLHAHPGIAEAVVTGVPDPVLGHAIAAVVVRSDESLSERDIIRHCAAHLEDFMVPKIVEFRSELPKTDTGKVSRRLAAETLGAAE</sequence>
<dbReference type="Gene3D" id="3.30.300.30">
    <property type="match status" value="1"/>
</dbReference>
<dbReference type="EMBL" id="FUYX01000005">
    <property type="protein sequence ID" value="SKB76703.1"/>
    <property type="molecule type" value="Genomic_DNA"/>
</dbReference>
<dbReference type="Proteomes" id="UP000051562">
    <property type="component" value="Unassembled WGS sequence"/>
</dbReference>
<dbReference type="Gene3D" id="3.40.50.12780">
    <property type="entry name" value="N-terminal domain of ligase-like"/>
    <property type="match status" value="1"/>
</dbReference>
<dbReference type="InterPro" id="IPR020845">
    <property type="entry name" value="AMP-binding_CS"/>
</dbReference>
<dbReference type="PANTHER" id="PTHR43767:SF10">
    <property type="entry name" value="SURFACTIN SYNTHASE SUBUNIT 1"/>
    <property type="match status" value="1"/>
</dbReference>
<feature type="domain" description="AMP-dependent synthetase/ligase" evidence="1">
    <location>
        <begin position="9"/>
        <end position="371"/>
    </location>
</feature>
<feature type="domain" description="AMP-binding enzyme C-terminal" evidence="2">
    <location>
        <begin position="427"/>
        <end position="501"/>
    </location>
</feature>
<evidence type="ECO:0000313" key="3">
    <source>
        <dbReference type="EMBL" id="KQK29043.1"/>
    </source>
</evidence>
<evidence type="ECO:0000313" key="6">
    <source>
        <dbReference type="Proteomes" id="UP000190130"/>
    </source>
</evidence>
<dbReference type="SUPFAM" id="SSF56801">
    <property type="entry name" value="Acetyl-CoA synthetase-like"/>
    <property type="match status" value="1"/>
</dbReference>